<sequence>MARCRRARRHRRRAAPVLAQPAARLQGAVRADDVRAAMNSCRAVVFDMDGLMLDTERVALECWLDTARATGWALSRDDCLAMVGLDQQASERVLRERAGPGFPLREISDRAKDVYLDRLRTEGIRLKPGLVELLDWLAEREVPVAVATSSRHLMAMEKLALAGLCERFPVIVCGDQVPQGKPAPFVYREAVTQLGADPAECIALEDSDIGLRAAHAAGLRCIVVPDLRPPAVEYAPLAHAILPSLREAHALIERFLGQA</sequence>
<dbReference type="Gene3D" id="3.40.50.1000">
    <property type="entry name" value="HAD superfamily/HAD-like"/>
    <property type="match status" value="1"/>
</dbReference>
<protein>
    <submittedName>
        <fullName evidence="1">HAD family phosphatase</fullName>
    </submittedName>
</protein>
<dbReference type="EMBL" id="VDUY01000003">
    <property type="protein sequence ID" value="TXL66083.1"/>
    <property type="molecule type" value="Genomic_DNA"/>
</dbReference>
<dbReference type="Gene3D" id="1.10.150.240">
    <property type="entry name" value="Putative phosphatase, domain 2"/>
    <property type="match status" value="1"/>
</dbReference>
<dbReference type="Proteomes" id="UP000321548">
    <property type="component" value="Unassembled WGS sequence"/>
</dbReference>
<evidence type="ECO:0000313" key="2">
    <source>
        <dbReference type="Proteomes" id="UP000321548"/>
    </source>
</evidence>
<dbReference type="SFLD" id="SFLDS00003">
    <property type="entry name" value="Haloacid_Dehalogenase"/>
    <property type="match status" value="1"/>
</dbReference>
<dbReference type="SUPFAM" id="SSF56784">
    <property type="entry name" value="HAD-like"/>
    <property type="match status" value="1"/>
</dbReference>
<dbReference type="InterPro" id="IPR023198">
    <property type="entry name" value="PGP-like_dom2"/>
</dbReference>
<dbReference type="InterPro" id="IPR006439">
    <property type="entry name" value="HAD-SF_hydro_IA"/>
</dbReference>
<dbReference type="SFLD" id="SFLDG01129">
    <property type="entry name" value="C1.5:_HAD__Beta-PGM__Phosphata"/>
    <property type="match status" value="1"/>
</dbReference>
<reference evidence="1 2" key="1">
    <citation type="submission" date="2019-06" db="EMBL/GenBank/DDBJ databases">
        <title>Quisquiliibacterium sp. nov., isolated from a maize field.</title>
        <authorList>
            <person name="Lin S.-Y."/>
            <person name="Tsai C.-F."/>
            <person name="Young C.-C."/>
        </authorList>
    </citation>
    <scope>NUCLEOTIDE SEQUENCE [LARGE SCALE GENOMIC DNA]</scope>
    <source>
        <strain evidence="1 2">CC-CFT501</strain>
    </source>
</reference>
<name>A0A5C8NXW5_9BURK</name>
<dbReference type="OrthoDB" id="5293434at2"/>
<dbReference type="PRINTS" id="PR00413">
    <property type="entry name" value="HADHALOGNASE"/>
</dbReference>
<dbReference type="AlphaFoldDB" id="A0A5C8NXW5"/>
<dbReference type="PANTHER" id="PTHR18901">
    <property type="entry name" value="2-DEOXYGLUCOSE-6-PHOSPHATE PHOSPHATASE 2"/>
    <property type="match status" value="1"/>
</dbReference>
<accession>A0A5C8NXW5</accession>
<dbReference type="PANTHER" id="PTHR18901:SF38">
    <property type="entry name" value="PSEUDOURIDINE-5'-PHOSPHATASE"/>
    <property type="match status" value="1"/>
</dbReference>
<dbReference type="InterPro" id="IPR023214">
    <property type="entry name" value="HAD_sf"/>
</dbReference>
<dbReference type="Pfam" id="PF13419">
    <property type="entry name" value="HAD_2"/>
    <property type="match status" value="1"/>
</dbReference>
<dbReference type="NCBIfam" id="TIGR01509">
    <property type="entry name" value="HAD-SF-IA-v3"/>
    <property type="match status" value="1"/>
</dbReference>
<organism evidence="1 2">
    <name type="scientific">Zeimonas arvi</name>
    <dbReference type="NCBI Taxonomy" id="2498847"/>
    <lineage>
        <taxon>Bacteria</taxon>
        <taxon>Pseudomonadati</taxon>
        <taxon>Pseudomonadota</taxon>
        <taxon>Betaproteobacteria</taxon>
        <taxon>Burkholderiales</taxon>
        <taxon>Burkholderiaceae</taxon>
        <taxon>Zeimonas</taxon>
    </lineage>
</organism>
<dbReference type="InterPro" id="IPR036412">
    <property type="entry name" value="HAD-like_sf"/>
</dbReference>
<comment type="caution">
    <text evidence="1">The sequence shown here is derived from an EMBL/GenBank/DDBJ whole genome shotgun (WGS) entry which is preliminary data.</text>
</comment>
<keyword evidence="2" id="KW-1185">Reference proteome</keyword>
<evidence type="ECO:0000313" key="1">
    <source>
        <dbReference type="EMBL" id="TXL66083.1"/>
    </source>
</evidence>
<gene>
    <name evidence="1" type="ORF">FHP08_08390</name>
</gene>
<dbReference type="InterPro" id="IPR041492">
    <property type="entry name" value="HAD_2"/>
</dbReference>
<proteinExistence type="predicted"/>